<organism evidence="2 3">
    <name type="scientific">Enterococcus cecorum DSM 20682 = ATCC 43198</name>
    <dbReference type="NCBI Taxonomy" id="1121864"/>
    <lineage>
        <taxon>Bacteria</taxon>
        <taxon>Bacillati</taxon>
        <taxon>Bacillota</taxon>
        <taxon>Bacilli</taxon>
        <taxon>Lactobacillales</taxon>
        <taxon>Enterococcaceae</taxon>
        <taxon>Enterococcus</taxon>
    </lineage>
</organism>
<comment type="caution">
    <text evidence="2">The sequence shown here is derived from an EMBL/GenBank/DDBJ whole genome shotgun (WGS) entry which is preliminary data.</text>
</comment>
<dbReference type="HOGENOM" id="CLU_120505_0_0_9"/>
<dbReference type="AlphaFoldDB" id="S1RLH9"/>
<dbReference type="RefSeq" id="WP_016251402.1">
    <property type="nucleotide sequence ID" value="NZ_ASWI01000004.1"/>
</dbReference>
<proteinExistence type="predicted"/>
<dbReference type="EMBL" id="AHYS01000011">
    <property type="protein sequence ID" value="ESK60492.1"/>
    <property type="molecule type" value="Genomic_DNA"/>
</dbReference>
<evidence type="ECO:0000256" key="1">
    <source>
        <dbReference type="SAM" id="Coils"/>
    </source>
</evidence>
<feature type="coiled-coil region" evidence="1">
    <location>
        <begin position="23"/>
        <end position="78"/>
    </location>
</feature>
<keyword evidence="3" id="KW-1185">Reference proteome</keyword>
<protein>
    <recommendedName>
        <fullName evidence="4">Phage scaffold protein</fullName>
    </recommendedName>
</protein>
<accession>S1RLH9</accession>
<evidence type="ECO:0000313" key="2">
    <source>
        <dbReference type="EMBL" id="ESK60492.1"/>
    </source>
</evidence>
<keyword evidence="1" id="KW-0175">Coiled coil</keyword>
<reference evidence="2 3" key="1">
    <citation type="submission" date="2013-10" db="EMBL/GenBank/DDBJ databases">
        <title>The Genome Sequence of Enterococcus cecorum DSM 20682 (= ATCC 43198) (Illumina assembly).</title>
        <authorList>
            <consortium name="The Broad Institute Genomics Platform"/>
            <consortium name="The Broad Institute Genome Sequencing Center for Infectious Disease"/>
            <person name="Earl A."/>
            <person name="Russ C."/>
            <person name="Gilmore M."/>
            <person name="Surin D."/>
            <person name="Walker B."/>
            <person name="Young S."/>
            <person name="Zeng Q."/>
            <person name="Gargeya S."/>
            <person name="Fitzgerald M."/>
            <person name="Haas B."/>
            <person name="Abouelleil A."/>
            <person name="Allen A.W."/>
            <person name="Alvarado L."/>
            <person name="Arachchi H.M."/>
            <person name="Berlin A.M."/>
            <person name="Chapman S.B."/>
            <person name="Gainer-Dewar J."/>
            <person name="Goldberg J."/>
            <person name="Griggs A."/>
            <person name="Gujja S."/>
            <person name="Hansen M."/>
            <person name="Howarth C."/>
            <person name="Imamovic A."/>
            <person name="Ireland A."/>
            <person name="Larimer J."/>
            <person name="McCowan C."/>
            <person name="Murphy C."/>
            <person name="Pearson M."/>
            <person name="Poon T.W."/>
            <person name="Priest M."/>
            <person name="Roberts A."/>
            <person name="Saif S."/>
            <person name="Shea T."/>
            <person name="Sisk P."/>
            <person name="Sykes S."/>
            <person name="Wortman J."/>
            <person name="Nusbaum C."/>
            <person name="Birren B."/>
        </authorList>
    </citation>
    <scope>NUCLEOTIDE SEQUENCE [LARGE SCALE GENOMIC DNA]</scope>
    <source>
        <strain evidence="2 3">ATCC 43198</strain>
    </source>
</reference>
<dbReference type="eggNOG" id="ENOG5033GIA">
    <property type="taxonomic scope" value="Bacteria"/>
</dbReference>
<name>S1RLH9_9ENTE</name>
<evidence type="ECO:0008006" key="4">
    <source>
        <dbReference type="Google" id="ProtNLM"/>
    </source>
</evidence>
<evidence type="ECO:0000313" key="3">
    <source>
        <dbReference type="Proteomes" id="UP000017415"/>
    </source>
</evidence>
<dbReference type="Proteomes" id="UP000017415">
    <property type="component" value="Unassembled WGS sequence"/>
</dbReference>
<dbReference type="OrthoDB" id="1727344at2"/>
<sequence>MFGMSFKAIETQEELDNIIEGRLARQKQQYEEQLQGYDQLKTQYEDLQKEAAGFKSALEEATQKASTSEQSIADLQSKVTSYEQAQLRTKIALQQGLPFELANRLTGTNEDELKADAERLAGFLTPKEPTAPLKSVEEPGIVGENAAYRSMLQNLSKD</sequence>
<dbReference type="PATRIC" id="fig|1121864.4.peg.1226"/>
<gene>
    <name evidence="2" type="ORF">OMO_02151</name>
</gene>